<feature type="transmembrane region" description="Helical" evidence="2">
    <location>
        <begin position="156"/>
        <end position="173"/>
    </location>
</feature>
<evidence type="ECO:0000256" key="2">
    <source>
        <dbReference type="SAM" id="Phobius"/>
    </source>
</evidence>
<comment type="caution">
    <text evidence="4">The sequence shown here is derived from an EMBL/GenBank/DDBJ whole genome shotgun (WGS) entry which is preliminary data.</text>
</comment>
<sequence>MKRVYEEKNNNIKNLAAVHVAVVLFGIVGLFAKLVNLPAVILVLGRVFFSSIFLWTFLAVRRQKIRLEKKKDYLWMVGAGIVLALHWTSFMQSIQTSTVAIGTLTFSTFPLFVTFLEPYVFREKLKISDIVCAAIMLGGVVLIVPEFRLGNQMTQGVLWGLFSALTYAVLSLMNRWLSSRYSGTLTAFYEQAAAAVVLLPSLFILRPSVTVTDIGVLIVLGVVFTGLSHSLFISGLRTVKVRTAGIISGLESVYGIVGAFLVLGEVPGKREILGGVVILGVVFYSTMCSSKQ</sequence>
<feature type="transmembrane region" description="Helical" evidence="2">
    <location>
        <begin position="96"/>
        <end position="115"/>
    </location>
</feature>
<evidence type="ECO:0000313" key="5">
    <source>
        <dbReference type="Proteomes" id="UP001299546"/>
    </source>
</evidence>
<feature type="transmembrane region" description="Helical" evidence="2">
    <location>
        <begin position="211"/>
        <end position="232"/>
    </location>
</feature>
<keyword evidence="2" id="KW-0812">Transmembrane</keyword>
<feature type="transmembrane region" description="Helical" evidence="2">
    <location>
        <begin position="272"/>
        <end position="290"/>
    </location>
</feature>
<proteinExistence type="inferred from homology"/>
<feature type="transmembrane region" description="Helical" evidence="2">
    <location>
        <begin position="185"/>
        <end position="205"/>
    </location>
</feature>
<evidence type="ECO:0000313" key="4">
    <source>
        <dbReference type="EMBL" id="MCB7388128.1"/>
    </source>
</evidence>
<keyword evidence="2" id="KW-1133">Transmembrane helix</keyword>
<dbReference type="InterPro" id="IPR000620">
    <property type="entry name" value="EamA_dom"/>
</dbReference>
<dbReference type="SUPFAM" id="SSF103481">
    <property type="entry name" value="Multidrug resistance efflux transporter EmrE"/>
    <property type="match status" value="2"/>
</dbReference>
<dbReference type="RefSeq" id="WP_066730849.1">
    <property type="nucleotide sequence ID" value="NZ_JAJCIQ010000004.1"/>
</dbReference>
<accession>A0ABS8DI64</accession>
<dbReference type="PANTHER" id="PTHR22911:SF79">
    <property type="entry name" value="MOBA-LIKE NTP TRANSFERASE DOMAIN-CONTAINING PROTEIN"/>
    <property type="match status" value="1"/>
</dbReference>
<feature type="transmembrane region" description="Helical" evidence="2">
    <location>
        <begin position="72"/>
        <end position="90"/>
    </location>
</feature>
<feature type="domain" description="EamA" evidence="3">
    <location>
        <begin position="156"/>
        <end position="284"/>
    </location>
</feature>
<protein>
    <submittedName>
        <fullName evidence="4">DMT family transporter</fullName>
    </submittedName>
</protein>
<dbReference type="PANTHER" id="PTHR22911">
    <property type="entry name" value="ACYL-MALONYL CONDENSING ENZYME-RELATED"/>
    <property type="match status" value="1"/>
</dbReference>
<evidence type="ECO:0000256" key="1">
    <source>
        <dbReference type="ARBA" id="ARBA00007362"/>
    </source>
</evidence>
<gene>
    <name evidence="4" type="ORF">LIZ65_12605</name>
</gene>
<name>A0ABS8DI64_9FIRM</name>
<evidence type="ECO:0000259" key="3">
    <source>
        <dbReference type="Pfam" id="PF00892"/>
    </source>
</evidence>
<feature type="transmembrane region" description="Helical" evidence="2">
    <location>
        <begin position="38"/>
        <end position="60"/>
    </location>
</feature>
<dbReference type="EMBL" id="JAJCIS010000008">
    <property type="protein sequence ID" value="MCB7388128.1"/>
    <property type="molecule type" value="Genomic_DNA"/>
</dbReference>
<comment type="similarity">
    <text evidence="1">Belongs to the EamA transporter family.</text>
</comment>
<feature type="transmembrane region" description="Helical" evidence="2">
    <location>
        <begin position="244"/>
        <end position="266"/>
    </location>
</feature>
<organism evidence="4 5">
    <name type="scientific">Bariatricus massiliensis</name>
    <dbReference type="NCBI Taxonomy" id="1745713"/>
    <lineage>
        <taxon>Bacteria</taxon>
        <taxon>Bacillati</taxon>
        <taxon>Bacillota</taxon>
        <taxon>Clostridia</taxon>
        <taxon>Lachnospirales</taxon>
        <taxon>Lachnospiraceae</taxon>
        <taxon>Bariatricus</taxon>
    </lineage>
</organism>
<feature type="transmembrane region" description="Helical" evidence="2">
    <location>
        <begin position="12"/>
        <end position="32"/>
    </location>
</feature>
<keyword evidence="5" id="KW-1185">Reference proteome</keyword>
<dbReference type="Pfam" id="PF00892">
    <property type="entry name" value="EamA"/>
    <property type="match status" value="2"/>
</dbReference>
<feature type="domain" description="EamA" evidence="3">
    <location>
        <begin position="18"/>
        <end position="144"/>
    </location>
</feature>
<dbReference type="InterPro" id="IPR037185">
    <property type="entry name" value="EmrE-like"/>
</dbReference>
<keyword evidence="2" id="KW-0472">Membrane</keyword>
<feature type="transmembrane region" description="Helical" evidence="2">
    <location>
        <begin position="127"/>
        <end position="144"/>
    </location>
</feature>
<dbReference type="Proteomes" id="UP001299546">
    <property type="component" value="Unassembled WGS sequence"/>
</dbReference>
<reference evidence="4 5" key="1">
    <citation type="submission" date="2021-10" db="EMBL/GenBank/DDBJ databases">
        <title>Collection of gut derived symbiotic bacterial strains cultured from healthy donors.</title>
        <authorList>
            <person name="Lin H."/>
            <person name="Littmann E."/>
            <person name="Kohout C."/>
            <person name="Pamer E.G."/>
        </authorList>
    </citation>
    <scope>NUCLEOTIDE SEQUENCE [LARGE SCALE GENOMIC DNA]</scope>
    <source>
        <strain evidence="4 5">DFI.1.165</strain>
    </source>
</reference>